<evidence type="ECO:0000256" key="15">
    <source>
        <dbReference type="ARBA" id="ARBA00047875"/>
    </source>
</evidence>
<feature type="domain" description="Nudix hydrolase" evidence="17">
    <location>
        <begin position="16"/>
        <end position="157"/>
    </location>
</feature>
<proteinExistence type="inferred from homology"/>
<keyword evidence="6" id="KW-0539">Nucleus</keyword>
<evidence type="ECO:0000256" key="2">
    <source>
        <dbReference type="ARBA" id="ARBA00004604"/>
    </source>
</evidence>
<dbReference type="GO" id="GO:0006402">
    <property type="term" value="P:mRNA catabolic process"/>
    <property type="evidence" value="ECO:0007669"/>
    <property type="project" value="TreeGrafter"/>
</dbReference>
<dbReference type="GO" id="GO:0030515">
    <property type="term" value="F:snoRNA binding"/>
    <property type="evidence" value="ECO:0007669"/>
    <property type="project" value="TreeGrafter"/>
</dbReference>
<evidence type="ECO:0000256" key="9">
    <source>
        <dbReference type="ARBA" id="ARBA00039871"/>
    </source>
</evidence>
<reference evidence="18" key="1">
    <citation type="submission" date="2025-08" db="UniProtKB">
        <authorList>
            <consortium name="Ensembl"/>
        </authorList>
    </citation>
    <scope>IDENTIFICATION</scope>
</reference>
<evidence type="ECO:0000256" key="13">
    <source>
        <dbReference type="ARBA" id="ARBA00043162"/>
    </source>
</evidence>
<dbReference type="STRING" id="1841481.ENSSLDP00000013255"/>
<evidence type="ECO:0000256" key="11">
    <source>
        <dbReference type="ARBA" id="ARBA00041656"/>
    </source>
</evidence>
<dbReference type="GO" id="GO:0140933">
    <property type="term" value="F:5'-(N(7)-methylguanosine 5'-triphospho)-[mRNA] hydrolase activity"/>
    <property type="evidence" value="ECO:0007669"/>
    <property type="project" value="UniProtKB-EC"/>
</dbReference>
<dbReference type="InterPro" id="IPR015797">
    <property type="entry name" value="NUDIX_hydrolase-like_dom_sf"/>
</dbReference>
<dbReference type="PROSITE" id="PS51462">
    <property type="entry name" value="NUDIX"/>
    <property type="match status" value="1"/>
</dbReference>
<dbReference type="GO" id="GO:0005654">
    <property type="term" value="C:nucleoplasm"/>
    <property type="evidence" value="ECO:0007669"/>
    <property type="project" value="UniProtKB-SubCell"/>
</dbReference>
<dbReference type="SUPFAM" id="SSF55811">
    <property type="entry name" value="Nudix"/>
    <property type="match status" value="1"/>
</dbReference>
<evidence type="ECO:0000256" key="1">
    <source>
        <dbReference type="ARBA" id="ARBA00001941"/>
    </source>
</evidence>
<dbReference type="PANTHER" id="PTHR31699">
    <property type="entry name" value="NUDIX T16 FAMILY MEMBER"/>
    <property type="match status" value="1"/>
</dbReference>
<evidence type="ECO:0000256" key="5">
    <source>
        <dbReference type="ARBA" id="ARBA00023080"/>
    </source>
</evidence>
<reference evidence="18" key="2">
    <citation type="submission" date="2025-09" db="UniProtKB">
        <authorList>
            <consortium name="Ensembl"/>
        </authorList>
    </citation>
    <scope>IDENTIFICATION</scope>
</reference>
<dbReference type="GeneTree" id="ENSGT00390000016224"/>
<dbReference type="Pfam" id="PF22327">
    <property type="entry name" value="Nudt16-like"/>
    <property type="match status" value="1"/>
</dbReference>
<dbReference type="AlphaFoldDB" id="A0A3B4XB45"/>
<evidence type="ECO:0000256" key="16">
    <source>
        <dbReference type="ARBA" id="ARBA00048945"/>
    </source>
</evidence>
<evidence type="ECO:0000256" key="7">
    <source>
        <dbReference type="ARBA" id="ARBA00038173"/>
    </source>
</evidence>
<evidence type="ECO:0000313" key="18">
    <source>
        <dbReference type="Ensembl" id="ENSSLDP00000013255.1"/>
    </source>
</evidence>
<keyword evidence="4" id="KW-0694">RNA-binding</keyword>
<dbReference type="Gene3D" id="3.90.79.10">
    <property type="entry name" value="Nucleoside Triphosphate Pyrophosphohydrolase"/>
    <property type="match status" value="1"/>
</dbReference>
<evidence type="ECO:0000256" key="10">
    <source>
        <dbReference type="ARBA" id="ARBA00041450"/>
    </source>
</evidence>
<evidence type="ECO:0000259" key="17">
    <source>
        <dbReference type="PROSITE" id="PS51462"/>
    </source>
</evidence>
<dbReference type="GO" id="GO:0016077">
    <property type="term" value="P:sno(s)RNA catabolic process"/>
    <property type="evidence" value="ECO:0007669"/>
    <property type="project" value="TreeGrafter"/>
</dbReference>
<evidence type="ECO:0000313" key="19">
    <source>
        <dbReference type="Proteomes" id="UP000261360"/>
    </source>
</evidence>
<dbReference type="InterPro" id="IPR000086">
    <property type="entry name" value="NUDIX_hydrolase_dom"/>
</dbReference>
<comment type="subcellular location">
    <subcellularLocation>
        <location evidence="2">Nucleus</location>
        <location evidence="2">Nucleolus</location>
    </subcellularLocation>
    <subcellularLocation>
        <location evidence="3">Nucleus</location>
        <location evidence="3">Nucleoplasm</location>
    </subcellularLocation>
</comment>
<dbReference type="GO" id="GO:0005730">
    <property type="term" value="C:nucleolus"/>
    <property type="evidence" value="ECO:0007669"/>
    <property type="project" value="UniProtKB-SubCell"/>
</dbReference>
<dbReference type="PANTHER" id="PTHR31699:SF1">
    <property type="entry name" value="U8 SNORNA-DECAPPING ENZYME"/>
    <property type="match status" value="1"/>
</dbReference>
<dbReference type="EC" id="3.6.1.64" evidence="8"/>
<evidence type="ECO:0000256" key="3">
    <source>
        <dbReference type="ARBA" id="ARBA00004642"/>
    </source>
</evidence>
<evidence type="ECO:0000256" key="6">
    <source>
        <dbReference type="ARBA" id="ARBA00023242"/>
    </source>
</evidence>
<sequence>MASGQLSRAEALACSGCRHACHVMLYADTKSQLFGKIPIRHIILMQMRFDGLLGFPGGLVNPAEETLEAGLSRELSEELGVALPMSVEDHVVSCHAPASSPSSSRLITHFYVKKMEEEERERERLIVLGMVRVPLYTMKGGGGLASFLSHSFIGNARSQLVDSLLRLNLVAPEELHKALVHSVKTHMHTTEDLKAAIALTDARRKRF</sequence>
<evidence type="ECO:0000256" key="12">
    <source>
        <dbReference type="ARBA" id="ARBA00042015"/>
    </source>
</evidence>
<organism evidence="18 19">
    <name type="scientific">Seriola lalandi dorsalis</name>
    <dbReference type="NCBI Taxonomy" id="1841481"/>
    <lineage>
        <taxon>Eukaryota</taxon>
        <taxon>Metazoa</taxon>
        <taxon>Chordata</taxon>
        <taxon>Craniata</taxon>
        <taxon>Vertebrata</taxon>
        <taxon>Euteleostomi</taxon>
        <taxon>Actinopterygii</taxon>
        <taxon>Neopterygii</taxon>
        <taxon>Teleostei</taxon>
        <taxon>Neoteleostei</taxon>
        <taxon>Acanthomorphata</taxon>
        <taxon>Carangaria</taxon>
        <taxon>Carangiformes</taxon>
        <taxon>Carangidae</taxon>
        <taxon>Seriola</taxon>
    </lineage>
</organism>
<comment type="catalytic activity">
    <reaction evidence="16">
        <text>dIDP + H2O = dIMP + phosphate + H(+)</text>
        <dbReference type="Rhea" id="RHEA:35211"/>
        <dbReference type="ChEBI" id="CHEBI:15377"/>
        <dbReference type="ChEBI" id="CHEBI:15378"/>
        <dbReference type="ChEBI" id="CHEBI:43474"/>
        <dbReference type="ChEBI" id="CHEBI:61194"/>
        <dbReference type="ChEBI" id="CHEBI:62286"/>
        <dbReference type="EC" id="3.6.1.64"/>
    </reaction>
    <physiologicalReaction direction="left-to-right" evidence="16">
        <dbReference type="Rhea" id="RHEA:35212"/>
    </physiologicalReaction>
</comment>
<keyword evidence="19" id="KW-1185">Reference proteome</keyword>
<protein>
    <recommendedName>
        <fullName evidence="9">U8 snoRNA-decapping enzyme</fullName>
        <ecNumber evidence="8">3.6.1.64</ecNumber>
    </recommendedName>
    <alternativeName>
        <fullName evidence="12">IDP phosphatase</fullName>
    </alternativeName>
    <alternativeName>
        <fullName evidence="10">Inosine diphosphate phosphatase</fullName>
    </alternativeName>
    <alternativeName>
        <fullName evidence="11">Nucleoside diphosphate-linked moiety X motif 16</fullName>
    </alternativeName>
    <alternativeName>
        <fullName evidence="13">m7GpppN-mRNA hydrolase</fullName>
    </alternativeName>
</protein>
<comment type="similarity">
    <text evidence="7">Belongs to the Nudix hydrolase family. NUDT16 subfamily.</text>
</comment>
<comment type="catalytic activity">
    <reaction evidence="15">
        <text>IDP + H2O = IMP + phosphate + H(+)</text>
        <dbReference type="Rhea" id="RHEA:35207"/>
        <dbReference type="ChEBI" id="CHEBI:15377"/>
        <dbReference type="ChEBI" id="CHEBI:15378"/>
        <dbReference type="ChEBI" id="CHEBI:43474"/>
        <dbReference type="ChEBI" id="CHEBI:58053"/>
        <dbReference type="ChEBI" id="CHEBI:58280"/>
        <dbReference type="EC" id="3.6.1.64"/>
    </reaction>
    <physiologicalReaction direction="left-to-right" evidence="15">
        <dbReference type="Rhea" id="RHEA:35208"/>
    </physiologicalReaction>
</comment>
<comment type="catalytic activity">
    <reaction evidence="14">
        <text>a 5'-end (N(7)-methyl 5'-triphosphoguanosine)-ribonucleoside in mRNA + H2O = N(7)-methyl-GDP + a 5'-end phospho-ribonucleoside in mRNA + 2 H(+)</text>
        <dbReference type="Rhea" id="RHEA:67484"/>
        <dbReference type="Rhea" id="RHEA-COMP:15692"/>
        <dbReference type="Rhea" id="RHEA-COMP:17167"/>
        <dbReference type="ChEBI" id="CHEBI:15377"/>
        <dbReference type="ChEBI" id="CHEBI:15378"/>
        <dbReference type="ChEBI" id="CHEBI:63714"/>
        <dbReference type="ChEBI" id="CHEBI:138282"/>
        <dbReference type="ChEBI" id="CHEBI:156461"/>
        <dbReference type="EC" id="3.6.1.62"/>
    </reaction>
    <physiologicalReaction direction="left-to-right" evidence="14">
        <dbReference type="Rhea" id="RHEA:67485"/>
    </physiologicalReaction>
</comment>
<dbReference type="GO" id="GO:0009117">
    <property type="term" value="P:nucleotide metabolic process"/>
    <property type="evidence" value="ECO:0007669"/>
    <property type="project" value="UniProtKB-KW"/>
</dbReference>
<name>A0A3B4XB45_SERLL</name>
<evidence type="ECO:0000256" key="8">
    <source>
        <dbReference type="ARBA" id="ARBA00038899"/>
    </source>
</evidence>
<dbReference type="Proteomes" id="UP000261360">
    <property type="component" value="Unplaced"/>
</dbReference>
<comment type="cofactor">
    <cofactor evidence="1">
        <name>Co(2+)</name>
        <dbReference type="ChEBI" id="CHEBI:48828"/>
    </cofactor>
</comment>
<dbReference type="GO" id="GO:1990003">
    <property type="term" value="F:IDP phosphatase activity"/>
    <property type="evidence" value="ECO:0007669"/>
    <property type="project" value="UniProtKB-EC"/>
</dbReference>
<evidence type="ECO:0000256" key="14">
    <source>
        <dbReference type="ARBA" id="ARBA00047661"/>
    </source>
</evidence>
<evidence type="ECO:0000256" key="4">
    <source>
        <dbReference type="ARBA" id="ARBA00022884"/>
    </source>
</evidence>
<accession>A0A3B4XB45</accession>
<keyword evidence="5" id="KW-0546">Nucleotide metabolism</keyword>
<dbReference type="Ensembl" id="ENSSLDT00000013739.1">
    <property type="protein sequence ID" value="ENSSLDP00000013255.1"/>
    <property type="gene ID" value="ENSSLDG00000010549.1"/>
</dbReference>
<dbReference type="InterPro" id="IPR054754">
    <property type="entry name" value="NudT16"/>
</dbReference>
<dbReference type="GO" id="GO:1990174">
    <property type="term" value="F:phosphodiesterase decapping endonuclease activity"/>
    <property type="evidence" value="ECO:0007669"/>
    <property type="project" value="TreeGrafter"/>
</dbReference>